<dbReference type="EMBL" id="AGNL01049701">
    <property type="protein sequence ID" value="EJK44419.1"/>
    <property type="molecule type" value="Genomic_DNA"/>
</dbReference>
<keyword evidence="1" id="KW-0732">Signal</keyword>
<dbReference type="Proteomes" id="UP000266841">
    <property type="component" value="Unassembled WGS sequence"/>
</dbReference>
<accession>K0R0T1</accession>
<evidence type="ECO:0000313" key="3">
    <source>
        <dbReference type="Proteomes" id="UP000266841"/>
    </source>
</evidence>
<sequence>MRALWRAHVCFLKVLNVFGGESLYITRSAFGSEDQVGFWLRRPLRGRLMAPKTRSDMVPKTSTRSAFGSEDQVGYGSEDLYAVGFWLRRPGRLVAPKTSCILLDAKGEEQRAQQGLSILLSCLVSCSCVCNHVRNGQPAHQVVA</sequence>
<name>K0R0T1_THAOC</name>
<comment type="caution">
    <text evidence="2">The sequence shown here is derived from an EMBL/GenBank/DDBJ whole genome shotgun (WGS) entry which is preliminary data.</text>
</comment>
<reference evidence="2 3" key="1">
    <citation type="journal article" date="2012" name="Genome Biol.">
        <title>Genome and low-iron response of an oceanic diatom adapted to chronic iron limitation.</title>
        <authorList>
            <person name="Lommer M."/>
            <person name="Specht M."/>
            <person name="Roy A.S."/>
            <person name="Kraemer L."/>
            <person name="Andreson R."/>
            <person name="Gutowska M.A."/>
            <person name="Wolf J."/>
            <person name="Bergner S.V."/>
            <person name="Schilhabel M.B."/>
            <person name="Klostermeier U.C."/>
            <person name="Beiko R.G."/>
            <person name="Rosenstiel P."/>
            <person name="Hippler M."/>
            <person name="Laroche J."/>
        </authorList>
    </citation>
    <scope>NUCLEOTIDE SEQUENCE [LARGE SCALE GENOMIC DNA]</scope>
    <source>
        <strain evidence="2 3">CCMP1005</strain>
    </source>
</reference>
<feature type="chain" id="PRO_5003836004" evidence="1">
    <location>
        <begin position="23"/>
        <end position="144"/>
    </location>
</feature>
<keyword evidence="3" id="KW-1185">Reference proteome</keyword>
<organism evidence="2 3">
    <name type="scientific">Thalassiosira oceanica</name>
    <name type="common">Marine diatom</name>
    <dbReference type="NCBI Taxonomy" id="159749"/>
    <lineage>
        <taxon>Eukaryota</taxon>
        <taxon>Sar</taxon>
        <taxon>Stramenopiles</taxon>
        <taxon>Ochrophyta</taxon>
        <taxon>Bacillariophyta</taxon>
        <taxon>Coscinodiscophyceae</taxon>
        <taxon>Thalassiosirophycidae</taxon>
        <taxon>Thalassiosirales</taxon>
        <taxon>Thalassiosiraceae</taxon>
        <taxon>Thalassiosira</taxon>
    </lineage>
</organism>
<feature type="signal peptide" evidence="1">
    <location>
        <begin position="1"/>
        <end position="22"/>
    </location>
</feature>
<evidence type="ECO:0000313" key="2">
    <source>
        <dbReference type="EMBL" id="EJK44419.1"/>
    </source>
</evidence>
<dbReference type="AlphaFoldDB" id="K0R0T1"/>
<evidence type="ECO:0000256" key="1">
    <source>
        <dbReference type="SAM" id="SignalP"/>
    </source>
</evidence>
<gene>
    <name evidence="2" type="ORF">THAOC_37040</name>
</gene>
<proteinExistence type="predicted"/>
<protein>
    <submittedName>
        <fullName evidence="2">Uncharacterized protein</fullName>
    </submittedName>
</protein>